<evidence type="ECO:0000313" key="2">
    <source>
        <dbReference type="EMBL" id="CRK04716.1"/>
    </source>
</evidence>
<evidence type="ECO:0000256" key="1">
    <source>
        <dbReference type="SAM" id="MobiDB-lite"/>
    </source>
</evidence>
<protein>
    <submittedName>
        <fullName evidence="2">Uncharacterized protein</fullName>
    </submittedName>
</protein>
<dbReference type="EMBL" id="CVQI01001014">
    <property type="protein sequence ID" value="CRK04716.1"/>
    <property type="molecule type" value="Genomic_DNA"/>
</dbReference>
<feature type="non-terminal residue" evidence="2">
    <location>
        <position position="290"/>
    </location>
</feature>
<gene>
    <name evidence="2" type="ORF">BN1723_017137</name>
</gene>
<feature type="region of interest" description="Disordered" evidence="1">
    <location>
        <begin position="171"/>
        <end position="229"/>
    </location>
</feature>
<proteinExistence type="predicted"/>
<name>A0A0G4KJB9_VERLO</name>
<feature type="compositionally biased region" description="Polar residues" evidence="1">
    <location>
        <begin position="176"/>
        <end position="216"/>
    </location>
</feature>
<dbReference type="Proteomes" id="UP000045706">
    <property type="component" value="Unassembled WGS sequence"/>
</dbReference>
<dbReference type="AlphaFoldDB" id="A0A0G4KJB9"/>
<reference evidence="3" key="1">
    <citation type="submission" date="2015-05" db="EMBL/GenBank/DDBJ databases">
        <authorList>
            <person name="Fogelqvist Johan"/>
        </authorList>
    </citation>
    <scope>NUCLEOTIDE SEQUENCE [LARGE SCALE GENOMIC DNA]</scope>
</reference>
<sequence length="290" mass="33343">MSIVTSGILCYLYDESQTDIEYKSSEFWQHYLKQEFADTRTYAVTCEVSPDGSRRRVDMVVKRYDMNHHTMSALLWVECKRPGGSVREVEEQALDAAKRCVDMDDLLFIYTMTTVGVSFRVWFYEKTANELRAFHGQSSFADRSQYIDADSEDAWVLPLCLEMVKTEAPLRDAPTLPSQSLGDLQGVGTSQQPGAQSQDDPSEQPTSSSRPHQQSVPHMEGPSTDHAPPVRVRVRLEPHTFHPNKYFFKDIRGKTRETTRKDWSHIKLDGKKEWAYWGKKTMYISDIDIV</sequence>
<evidence type="ECO:0000313" key="3">
    <source>
        <dbReference type="Proteomes" id="UP000045706"/>
    </source>
</evidence>
<accession>A0A0G4KJB9</accession>
<organism evidence="2 3">
    <name type="scientific">Verticillium longisporum</name>
    <name type="common">Verticillium dahliae var. longisporum</name>
    <dbReference type="NCBI Taxonomy" id="100787"/>
    <lineage>
        <taxon>Eukaryota</taxon>
        <taxon>Fungi</taxon>
        <taxon>Dikarya</taxon>
        <taxon>Ascomycota</taxon>
        <taxon>Pezizomycotina</taxon>
        <taxon>Sordariomycetes</taxon>
        <taxon>Hypocreomycetidae</taxon>
        <taxon>Glomerellales</taxon>
        <taxon>Plectosphaerellaceae</taxon>
        <taxon>Verticillium</taxon>
    </lineage>
</organism>